<feature type="transmembrane region" description="Helical" evidence="1">
    <location>
        <begin position="105"/>
        <end position="124"/>
    </location>
</feature>
<accession>A0A0C2T4U0</accession>
<evidence type="ECO:0000313" key="2">
    <source>
        <dbReference type="EMBL" id="KIL61544.1"/>
    </source>
</evidence>
<organism evidence="2 3">
    <name type="scientific">Amanita muscaria (strain Koide BX008)</name>
    <dbReference type="NCBI Taxonomy" id="946122"/>
    <lineage>
        <taxon>Eukaryota</taxon>
        <taxon>Fungi</taxon>
        <taxon>Dikarya</taxon>
        <taxon>Basidiomycota</taxon>
        <taxon>Agaricomycotina</taxon>
        <taxon>Agaricomycetes</taxon>
        <taxon>Agaricomycetidae</taxon>
        <taxon>Agaricales</taxon>
        <taxon>Pluteineae</taxon>
        <taxon>Amanitaceae</taxon>
        <taxon>Amanita</taxon>
    </lineage>
</organism>
<gene>
    <name evidence="2" type="ORF">M378DRAFT_166828</name>
</gene>
<keyword evidence="3" id="KW-1185">Reference proteome</keyword>
<dbReference type="HOGENOM" id="CLU_816285_0_0_1"/>
<feature type="transmembrane region" description="Helical" evidence="1">
    <location>
        <begin position="20"/>
        <end position="41"/>
    </location>
</feature>
<keyword evidence="1" id="KW-0472">Membrane</keyword>
<evidence type="ECO:0000256" key="1">
    <source>
        <dbReference type="SAM" id="Phobius"/>
    </source>
</evidence>
<sequence length="340" mass="38068">MPYSPQLVIRDNNSANDARLQHITLYFFVIYCVLLTFPQTIKAAIWFTNHTRPEENFRHRKLFISFILLTTIALVATYVQGAIITLSQFDTQLGMPHAVPAMYEFTKETSIEFFYAGLLLLLGYRGTASASFSRRWSFGLLLVMVLCSIINAPVSAIATDPSGVTASVSLRCIYFVAYFFLTILITFWSIRLHRESEQMVVPRELRLFDENVLSRIVKLISPLLIVRAIFELIALLIVDLAVFGDGASLIGFQLASVVIEGTGFFIMNTVALGLGSIERNRDLGEAMIGRTRSQIRDDASSQVPRLYELGADNGAEGTTRKHYSLYSSPSIDRNSVDLSH</sequence>
<evidence type="ECO:0000313" key="3">
    <source>
        <dbReference type="Proteomes" id="UP000054549"/>
    </source>
</evidence>
<feature type="transmembrane region" description="Helical" evidence="1">
    <location>
        <begin position="62"/>
        <end position="85"/>
    </location>
</feature>
<feature type="transmembrane region" description="Helical" evidence="1">
    <location>
        <begin position="250"/>
        <end position="274"/>
    </location>
</feature>
<proteinExistence type="predicted"/>
<keyword evidence="1" id="KW-0812">Transmembrane</keyword>
<protein>
    <submittedName>
        <fullName evidence="2">Uncharacterized protein</fullName>
    </submittedName>
</protein>
<dbReference type="AlphaFoldDB" id="A0A0C2T4U0"/>
<reference evidence="2 3" key="1">
    <citation type="submission" date="2014-04" db="EMBL/GenBank/DDBJ databases">
        <title>Evolutionary Origins and Diversification of the Mycorrhizal Mutualists.</title>
        <authorList>
            <consortium name="DOE Joint Genome Institute"/>
            <consortium name="Mycorrhizal Genomics Consortium"/>
            <person name="Kohler A."/>
            <person name="Kuo A."/>
            <person name="Nagy L.G."/>
            <person name="Floudas D."/>
            <person name="Copeland A."/>
            <person name="Barry K.W."/>
            <person name="Cichocki N."/>
            <person name="Veneault-Fourrey C."/>
            <person name="LaButti K."/>
            <person name="Lindquist E.A."/>
            <person name="Lipzen A."/>
            <person name="Lundell T."/>
            <person name="Morin E."/>
            <person name="Murat C."/>
            <person name="Riley R."/>
            <person name="Ohm R."/>
            <person name="Sun H."/>
            <person name="Tunlid A."/>
            <person name="Henrissat B."/>
            <person name="Grigoriev I.V."/>
            <person name="Hibbett D.S."/>
            <person name="Martin F."/>
        </authorList>
    </citation>
    <scope>NUCLEOTIDE SEQUENCE [LARGE SCALE GENOMIC DNA]</scope>
    <source>
        <strain evidence="2 3">Koide BX008</strain>
    </source>
</reference>
<dbReference type="OrthoDB" id="3103095at2759"/>
<dbReference type="Proteomes" id="UP000054549">
    <property type="component" value="Unassembled WGS sequence"/>
</dbReference>
<dbReference type="InParanoid" id="A0A0C2T4U0"/>
<feature type="transmembrane region" description="Helical" evidence="1">
    <location>
        <begin position="224"/>
        <end position="244"/>
    </location>
</feature>
<feature type="transmembrane region" description="Helical" evidence="1">
    <location>
        <begin position="168"/>
        <end position="190"/>
    </location>
</feature>
<dbReference type="EMBL" id="KN818283">
    <property type="protein sequence ID" value="KIL61544.1"/>
    <property type="molecule type" value="Genomic_DNA"/>
</dbReference>
<keyword evidence="1" id="KW-1133">Transmembrane helix</keyword>
<name>A0A0C2T4U0_AMAMK</name>
<feature type="transmembrane region" description="Helical" evidence="1">
    <location>
        <begin position="136"/>
        <end position="156"/>
    </location>
</feature>